<organism evidence="1 2">
    <name type="scientific">Sphingobacterium siyangense</name>
    <dbReference type="NCBI Taxonomy" id="459529"/>
    <lineage>
        <taxon>Bacteria</taxon>
        <taxon>Pseudomonadati</taxon>
        <taxon>Bacteroidota</taxon>
        <taxon>Sphingobacteriia</taxon>
        <taxon>Sphingobacteriales</taxon>
        <taxon>Sphingobacteriaceae</taxon>
        <taxon>Sphingobacterium</taxon>
    </lineage>
</organism>
<proteinExistence type="predicted"/>
<reference evidence="1 2" key="1">
    <citation type="journal article" date="2015" name="Stand. Genomic Sci.">
        <title>Genomic Encyclopedia of Bacterial and Archaeal Type Strains, Phase III: the genomes of soil and plant-associated and newly described type strains.</title>
        <authorList>
            <person name="Whitman W.B."/>
            <person name="Woyke T."/>
            <person name="Klenk H.P."/>
            <person name="Zhou Y."/>
            <person name="Lilburn T.G."/>
            <person name="Beck B.J."/>
            <person name="De Vos P."/>
            <person name="Vandamme P."/>
            <person name="Eisen J.A."/>
            <person name="Garrity G."/>
            <person name="Hugenholtz P."/>
            <person name="Kyrpides N.C."/>
        </authorList>
    </citation>
    <scope>NUCLEOTIDE SEQUENCE [LARGE SCALE GENOMIC DNA]</scope>
    <source>
        <strain evidence="1 2">CGMCC 1.6855</strain>
    </source>
</reference>
<evidence type="ECO:0000313" key="2">
    <source>
        <dbReference type="Proteomes" id="UP000315908"/>
    </source>
</evidence>
<protein>
    <recommendedName>
        <fullName evidence="3">Alpha/beta hydrolase family protein</fullName>
    </recommendedName>
</protein>
<dbReference type="EMBL" id="VLKR01000001">
    <property type="protein sequence ID" value="TWI25720.1"/>
    <property type="molecule type" value="Genomic_DNA"/>
</dbReference>
<dbReference type="InterPro" id="IPR029058">
    <property type="entry name" value="AB_hydrolase_fold"/>
</dbReference>
<name>A0A562N0U2_9SPHI</name>
<sequence>MAFAQTKTTALDRDSSVYIETQDGVKLFTKSAGNGPVCIFVHGGRGVWSKSFEEMGGRGLEKAACKLLLTAWYPLH</sequence>
<evidence type="ECO:0008006" key="3">
    <source>
        <dbReference type="Google" id="ProtNLM"/>
    </source>
</evidence>
<comment type="caution">
    <text evidence="1">The sequence shown here is derived from an EMBL/GenBank/DDBJ whole genome shotgun (WGS) entry which is preliminary data.</text>
</comment>
<accession>A0A562N0U2</accession>
<evidence type="ECO:0000313" key="1">
    <source>
        <dbReference type="EMBL" id="TWI25720.1"/>
    </source>
</evidence>
<dbReference type="AlphaFoldDB" id="A0A562N0U2"/>
<dbReference type="Proteomes" id="UP000315908">
    <property type="component" value="Unassembled WGS sequence"/>
</dbReference>
<gene>
    <name evidence="1" type="ORF">IQ31_00289</name>
</gene>
<dbReference type="RefSeq" id="WP_145326887.1">
    <property type="nucleotide sequence ID" value="NZ_VLKR01000001.1"/>
</dbReference>
<dbReference type="SUPFAM" id="SSF53474">
    <property type="entry name" value="alpha/beta-Hydrolases"/>
    <property type="match status" value="1"/>
</dbReference>